<dbReference type="EMBL" id="HE576752">
    <property type="protein sequence ID" value="CCC66845.1"/>
    <property type="molecule type" value="Genomic_DNA"/>
</dbReference>
<dbReference type="InParanoid" id="G0V5V7"/>
<comment type="catalytic activity">
    <reaction evidence="15 16">
        <text>ATP + H2O = ADP + phosphate + H(+)</text>
        <dbReference type="Rhea" id="RHEA:13065"/>
        <dbReference type="ChEBI" id="CHEBI:15377"/>
        <dbReference type="ChEBI" id="CHEBI:15378"/>
        <dbReference type="ChEBI" id="CHEBI:30616"/>
        <dbReference type="ChEBI" id="CHEBI:43474"/>
        <dbReference type="ChEBI" id="CHEBI:456216"/>
        <dbReference type="EC" id="5.6.2.3"/>
    </reaction>
</comment>
<dbReference type="HOGENOM" id="CLU_001613_0_0_1"/>
<feature type="region of interest" description="Disordered" evidence="17">
    <location>
        <begin position="827"/>
        <end position="870"/>
    </location>
</feature>
<dbReference type="CDD" id="cd18809">
    <property type="entry name" value="SF1_C_RecD"/>
    <property type="match status" value="1"/>
</dbReference>
<dbReference type="HAMAP" id="MF_03176">
    <property type="entry name" value="PIF1"/>
    <property type="match status" value="1"/>
</dbReference>
<dbReference type="GO" id="GO:0051880">
    <property type="term" value="F:G-quadruplex DNA binding"/>
    <property type="evidence" value="ECO:0007669"/>
    <property type="project" value="UniProtKB-UniRule"/>
</dbReference>
<dbReference type="CDD" id="cd18037">
    <property type="entry name" value="DEXSc_Pif1_like"/>
    <property type="match status" value="1"/>
</dbReference>
<dbReference type="GO" id="GO:0035861">
    <property type="term" value="C:site of double-strand break"/>
    <property type="evidence" value="ECO:0007669"/>
    <property type="project" value="EnsemblFungi"/>
</dbReference>
<dbReference type="GO" id="GO:0005730">
    <property type="term" value="C:nucleolus"/>
    <property type="evidence" value="ECO:0007669"/>
    <property type="project" value="UniProtKB-SubCell"/>
</dbReference>
<evidence type="ECO:0000313" key="20">
    <source>
        <dbReference type="Proteomes" id="UP000001640"/>
    </source>
</evidence>
<evidence type="ECO:0000256" key="12">
    <source>
        <dbReference type="ARBA" id="ARBA00023204"/>
    </source>
</evidence>
<dbReference type="InterPro" id="IPR010285">
    <property type="entry name" value="DNA_helicase_pif1-like_DEAD"/>
</dbReference>
<comment type="similarity">
    <text evidence="16">Belongs to the helicase family. PIF1 subfamily.</text>
</comment>
<evidence type="ECO:0000256" key="11">
    <source>
        <dbReference type="ARBA" id="ARBA00023172"/>
    </source>
</evidence>
<dbReference type="GO" id="GO:0016887">
    <property type="term" value="F:ATP hydrolysis activity"/>
    <property type="evidence" value="ECO:0007669"/>
    <property type="project" value="RHEA"/>
</dbReference>
<organism evidence="19 20">
    <name type="scientific">Naumovozyma castellii</name>
    <name type="common">Yeast</name>
    <name type="synonym">Saccharomyces castellii</name>
    <dbReference type="NCBI Taxonomy" id="27288"/>
    <lineage>
        <taxon>Eukaryota</taxon>
        <taxon>Fungi</taxon>
        <taxon>Dikarya</taxon>
        <taxon>Ascomycota</taxon>
        <taxon>Saccharomycotina</taxon>
        <taxon>Saccharomycetes</taxon>
        <taxon>Saccharomycetales</taxon>
        <taxon>Saccharomycetaceae</taxon>
        <taxon>Naumovozyma</taxon>
    </lineage>
</organism>
<dbReference type="GO" id="GO:0010521">
    <property type="term" value="F:telomerase inhibitor activity"/>
    <property type="evidence" value="ECO:0007669"/>
    <property type="project" value="UniProtKB-UniRule"/>
</dbReference>
<comment type="subunit">
    <text evidence="16">Monomer. Interacts with telomerase.</text>
</comment>
<keyword evidence="5 16" id="KW-0227">DNA damage</keyword>
<dbReference type="GO" id="GO:0160225">
    <property type="term" value="F:G-quadruplex unwinding activity"/>
    <property type="evidence" value="ECO:0007669"/>
    <property type="project" value="UniProtKB-UniRule"/>
</dbReference>
<dbReference type="GO" id="GO:0019237">
    <property type="term" value="F:centromeric DNA binding"/>
    <property type="evidence" value="ECO:0007669"/>
    <property type="project" value="EnsemblFungi"/>
</dbReference>
<dbReference type="GO" id="GO:0003697">
    <property type="term" value="F:single-stranded DNA binding"/>
    <property type="evidence" value="ECO:0007669"/>
    <property type="project" value="EnsemblFungi"/>
</dbReference>
<evidence type="ECO:0000256" key="15">
    <source>
        <dbReference type="ARBA" id="ARBA00048954"/>
    </source>
</evidence>
<feature type="domain" description="AAA+ ATPase" evidence="18">
    <location>
        <begin position="292"/>
        <end position="588"/>
    </location>
</feature>
<dbReference type="eggNOG" id="KOG0987">
    <property type="taxonomic scope" value="Eukaryota"/>
</dbReference>
<dbReference type="GeneID" id="96900334"/>
<gene>
    <name evidence="19" type="primary">NCAS0A02870</name>
    <name evidence="16" type="synonym">PIF1</name>
    <name evidence="19" type="ordered locus">NCAS_0A02870</name>
</gene>
<keyword evidence="13 16" id="KW-0413">Isomerase</keyword>
<keyword evidence="14 16" id="KW-0539">Nucleus</keyword>
<evidence type="ECO:0000256" key="1">
    <source>
        <dbReference type="ARBA" id="ARBA00001946"/>
    </source>
</evidence>
<dbReference type="GO" id="GO:0019985">
    <property type="term" value="P:translesion synthesis"/>
    <property type="evidence" value="ECO:0007669"/>
    <property type="project" value="EnsemblFungi"/>
</dbReference>
<sequence>MNCCTTSLLPVKTLHQNFYCSFFRYIYNQISFNFTVSRRMFSKSPSWMVQSEGNIKRQKLSNEELNILLSDQDDWMDYMSDNIVSEADALGNLPSKDFTRNSTNIDLNHEKKPSLATRAKSLSGAIPIQVTSSRIPFPFKTEPDENQKLYEDKHRIANGMPIETPKTSHKILNSITNMKQELGITQSIPLSNSDTGDTKTETYNNVGNETKVNTNTSTDGVSGNLTLDDSSLEVINEQKKVKYDQKFTLMTQAPTFTDMEDLNKLHLPDNTKIKIPIRLSREQESIIELAQRGLNIFYTGSAGTGKSVLLRELIKSLKRKYGSEEVAVTASTGLAACNIGGITVHSFSGIGLGKGDANQLFKKVRRSKKHSKRWATIKALVIDEISMLDGHLLDKLDFIAKKIRKNHGPFGGIQLVFCGDFFQLPPVSKDPQNPTVFAFESNAWKTGIQTTIMLQKVFRQQGDIKFIDMLNKMRLGKIDDETEREFRKLSRSLPNDEIIPAELYSTRAEVDRANFSRLNKLPGMVRTFDAMDGGSLEDKEMKERLLQNFLAPKTLQLKVGAQVMMLKNVDATLVNGSLGKIIEFVDPETYMFYQTLKENPDISPADAERLRRNPDLLRSAWEEENDTDSAVRQKSTKEAFCKTTQKEGNTPLDESIFDFLKDESGENKDLQGNISRKKQLLQDIHNSSSGRKLPLVRFKTSDLATRTVLVEPECWEIEDENSKPIVSRVQLPLMLAWSLSIHKSQGQTLPKVKVDLRRVFEKGQAYVALSRAVSRDGLQVLNFDRSKIFAHEKVVDFYMTLVSAEVVMKKLENQPIVNTLEPNREIRYAPNNGLPRVNTPYKPKSRSSTPNNNHDGIQNLLKAHSKKRSK</sequence>
<dbReference type="Pfam" id="PF21530">
    <property type="entry name" value="Pif1_2B_dom"/>
    <property type="match status" value="1"/>
</dbReference>
<evidence type="ECO:0000313" key="19">
    <source>
        <dbReference type="EMBL" id="CCC66845.1"/>
    </source>
</evidence>
<evidence type="ECO:0000256" key="2">
    <source>
        <dbReference type="ARBA" id="ARBA00004443"/>
    </source>
</evidence>
<dbReference type="FunCoup" id="G0V5V7">
    <property type="interactions" value="882"/>
</dbReference>
<keyword evidence="11 16" id="KW-0233">DNA recombination</keyword>
<dbReference type="FunFam" id="3.40.50.300:FF:001226">
    <property type="entry name" value="ATP-dependent DNA helicase PIF1"/>
    <property type="match status" value="1"/>
</dbReference>
<name>G0V5V7_NAUCA</name>
<dbReference type="SUPFAM" id="SSF52540">
    <property type="entry name" value="P-loop containing nucleoside triphosphate hydrolases"/>
    <property type="match status" value="2"/>
</dbReference>
<keyword evidence="8 16" id="KW-0067">ATP-binding</keyword>
<keyword evidence="4 16" id="KW-0547">Nucleotide-binding</keyword>
<evidence type="ECO:0000256" key="9">
    <source>
        <dbReference type="ARBA" id="ARBA00023125"/>
    </source>
</evidence>
<dbReference type="InterPro" id="IPR051055">
    <property type="entry name" value="PIF1_helicase"/>
</dbReference>
<evidence type="ECO:0000256" key="17">
    <source>
        <dbReference type="SAM" id="MobiDB-lite"/>
    </source>
</evidence>
<dbReference type="SMART" id="SM00382">
    <property type="entry name" value="AAA"/>
    <property type="match status" value="1"/>
</dbReference>
<evidence type="ECO:0000259" key="18">
    <source>
        <dbReference type="SMART" id="SM00382"/>
    </source>
</evidence>
<evidence type="ECO:0000256" key="3">
    <source>
        <dbReference type="ARBA" id="ARBA00004604"/>
    </source>
</evidence>
<evidence type="ECO:0000256" key="10">
    <source>
        <dbReference type="ARBA" id="ARBA00023128"/>
    </source>
</evidence>
<feature type="DNA-binding region" evidence="16">
    <location>
        <begin position="764"/>
        <end position="783"/>
    </location>
</feature>
<dbReference type="KEGG" id="ncs:NCAS_0A02870"/>
<dbReference type="InterPro" id="IPR048293">
    <property type="entry name" value="PIF1_RRM3_pfh1"/>
</dbReference>
<protein>
    <recommendedName>
        <fullName evidence="16">ATP-dependent DNA helicase PIF1</fullName>
        <ecNumber evidence="16">5.6.2.3</ecNumber>
    </recommendedName>
    <alternativeName>
        <fullName evidence="16">DNA 5'-3' helicase PIF1</fullName>
    </alternativeName>
    <alternativeName>
        <fullName evidence="16">DNA repair and recombination helicase PIF1</fullName>
    </alternativeName>
</protein>
<evidence type="ECO:0000256" key="8">
    <source>
        <dbReference type="ARBA" id="ARBA00022840"/>
    </source>
</evidence>
<keyword evidence="20" id="KW-1185">Reference proteome</keyword>
<evidence type="ECO:0000256" key="16">
    <source>
        <dbReference type="HAMAP-Rule" id="MF_03176"/>
    </source>
</evidence>
<dbReference type="GO" id="GO:0032211">
    <property type="term" value="P:negative regulation of telomere maintenance via telomerase"/>
    <property type="evidence" value="ECO:0007669"/>
    <property type="project" value="UniProtKB-UniRule"/>
</dbReference>
<dbReference type="RefSeq" id="XP_003673236.1">
    <property type="nucleotide sequence ID" value="XM_003673188.1"/>
</dbReference>
<dbReference type="OMA" id="EDKHRIA"/>
<reference evidence="19 20" key="1">
    <citation type="journal article" date="2011" name="Proc. Natl. Acad. Sci. U.S.A.">
        <title>Evolutionary erosion of yeast sex chromosomes by mating-type switching accidents.</title>
        <authorList>
            <person name="Gordon J.L."/>
            <person name="Armisen D."/>
            <person name="Proux-Wera E."/>
            <person name="Oheigeartaigh S.S."/>
            <person name="Byrne K.P."/>
            <person name="Wolfe K.H."/>
        </authorList>
    </citation>
    <scope>NUCLEOTIDE SEQUENCE [LARGE SCALE GENOMIC DNA]</scope>
    <source>
        <strain evidence="20">ATCC 76901 / BCRC 22586 / CBS 4309 / NBRC 1992 / NRRL Y-12630</strain>
    </source>
</reference>
<dbReference type="InterPro" id="IPR049163">
    <property type="entry name" value="Pif1-like_2B_dom"/>
</dbReference>
<keyword evidence="10 16" id="KW-0496">Mitochondrion</keyword>
<dbReference type="GO" id="GO:0042162">
    <property type="term" value="F:telomeric DNA binding"/>
    <property type="evidence" value="ECO:0007669"/>
    <property type="project" value="EnsemblFungi"/>
</dbReference>
<dbReference type="GO" id="GO:0071932">
    <property type="term" value="P:replication fork reversal"/>
    <property type="evidence" value="ECO:0007669"/>
    <property type="project" value="EnsemblFungi"/>
</dbReference>
<evidence type="ECO:0000256" key="4">
    <source>
        <dbReference type="ARBA" id="ARBA00022741"/>
    </source>
</evidence>
<reference key="2">
    <citation type="submission" date="2011-08" db="EMBL/GenBank/DDBJ databases">
        <title>Genome sequence of Naumovozyma castellii.</title>
        <authorList>
            <person name="Gordon J.L."/>
            <person name="Armisen D."/>
            <person name="Proux-Wera E."/>
            <person name="OhEigeartaigh S.S."/>
            <person name="Byrne K.P."/>
            <person name="Wolfe K.H."/>
        </authorList>
    </citation>
    <scope>NUCLEOTIDE SEQUENCE</scope>
    <source>
        <strain>Type strain:CBS 4309</strain>
    </source>
</reference>
<dbReference type="AlphaFoldDB" id="G0V5V7"/>
<evidence type="ECO:0000256" key="14">
    <source>
        <dbReference type="ARBA" id="ARBA00023242"/>
    </source>
</evidence>
<evidence type="ECO:0000256" key="6">
    <source>
        <dbReference type="ARBA" id="ARBA00022801"/>
    </source>
</evidence>
<dbReference type="Gene3D" id="3.40.50.300">
    <property type="entry name" value="P-loop containing nucleotide triphosphate hydrolases"/>
    <property type="match status" value="1"/>
</dbReference>
<comment type="function">
    <text evidence="16">DNA-dependent ATPase and 5'-3' DNA helicase required for the maintenance of both mitochondrial and nuclear genome stability. Efficiently unwinds G-quadruplex (G4) DNA structures and forked RNA-DNA hybrids. Resolves G4 structures, preventing replication pausing and double-strand breaks (DSBs) at G4 motifs. Involved in the maintenance of telomeric DNA. Inhibits telomere elongation, de novo telomere formation and telomere addition to DSBs via catalytic inhibition of telomerase. Reduces the processivity of telomerase by displacing active telomerase from DNA ends. Releases telomerase by unwinding the short telomerase RNA/telomeric DNA hybrid that is the intermediate in the telomerase reaction. Involved in the maintenance of ribosomal (rDNA). Required for efficient fork arrest at the replicaion fork barrier within rDNA. Involved in the maintenance of mitochondrial (mtDNA). Required to maintain mtDNA under conditions that introduce dsDNA breaks in mtDNA, either preventing or repairing dsDNA breaks. May inhibit replication progression to allow time for repair. May have a general role in chromosomal replication by affecting Okazaki fragment maturation. May have a role in conjunction with DNA2 helicase/nuclease in 5'-flap extension during Okazaki fragment processing.</text>
</comment>
<proteinExistence type="inferred from homology"/>
<dbReference type="STRING" id="1064592.G0V5V7"/>
<dbReference type="PANTHER" id="PTHR47642:SF5">
    <property type="entry name" value="ATP-DEPENDENT DNA HELICASE"/>
    <property type="match status" value="1"/>
</dbReference>
<evidence type="ECO:0000256" key="7">
    <source>
        <dbReference type="ARBA" id="ARBA00022806"/>
    </source>
</evidence>
<keyword evidence="12 16" id="KW-0234">DNA repair</keyword>
<dbReference type="Proteomes" id="UP000001640">
    <property type="component" value="Chromosome 1"/>
</dbReference>
<dbReference type="GO" id="GO:0000727">
    <property type="term" value="P:double-strand break repair via break-induced replication"/>
    <property type="evidence" value="ECO:0007669"/>
    <property type="project" value="EnsemblFungi"/>
</dbReference>
<comment type="subcellular location">
    <subcellularLocation>
        <location evidence="2">Mitochondrion inner membrane</location>
        <topology evidence="2">Peripheral membrane protein</topology>
        <orientation evidence="2">Matrix side</orientation>
    </subcellularLocation>
    <subcellularLocation>
        <location evidence="3">Nucleus</location>
        <location evidence="3">Nucleolus</location>
    </subcellularLocation>
    <subcellularLocation>
        <location evidence="16">Nucleus</location>
    </subcellularLocation>
    <subcellularLocation>
        <location evidence="16">Mitochondrion</location>
    </subcellularLocation>
</comment>
<keyword evidence="6 16" id="KW-0378">Hydrolase</keyword>
<dbReference type="GO" id="GO:0005743">
    <property type="term" value="C:mitochondrial inner membrane"/>
    <property type="evidence" value="ECO:0007669"/>
    <property type="project" value="UniProtKB-SubCell"/>
</dbReference>
<dbReference type="InterPro" id="IPR003593">
    <property type="entry name" value="AAA+_ATPase"/>
</dbReference>
<dbReference type="OrthoDB" id="432234at2759"/>
<dbReference type="EC" id="5.6.2.3" evidence="16"/>
<feature type="binding site" evidence="16">
    <location>
        <begin position="300"/>
        <end position="307"/>
    </location>
    <ligand>
        <name>ATP</name>
        <dbReference type="ChEBI" id="CHEBI:30616"/>
    </ligand>
</feature>
<dbReference type="GO" id="GO:0000722">
    <property type="term" value="P:telomere maintenance via recombination"/>
    <property type="evidence" value="ECO:0007669"/>
    <property type="project" value="EnsemblFungi"/>
</dbReference>
<dbReference type="GO" id="GO:0043139">
    <property type="term" value="F:5'-3' DNA helicase activity"/>
    <property type="evidence" value="ECO:0007669"/>
    <property type="project" value="UniProtKB-UniRule"/>
</dbReference>
<dbReference type="InterPro" id="IPR027417">
    <property type="entry name" value="P-loop_NTPase"/>
</dbReference>
<keyword evidence="7 16" id="KW-0347">Helicase</keyword>
<accession>G0V5V7</accession>
<dbReference type="GO" id="GO:0005524">
    <property type="term" value="F:ATP binding"/>
    <property type="evidence" value="ECO:0007669"/>
    <property type="project" value="UniProtKB-UniRule"/>
</dbReference>
<dbReference type="GO" id="GO:0043596">
    <property type="term" value="C:nuclear replication fork"/>
    <property type="evidence" value="ECO:0007669"/>
    <property type="project" value="EnsemblFungi"/>
</dbReference>
<feature type="compositionally biased region" description="Polar residues" evidence="17">
    <location>
        <begin position="846"/>
        <end position="856"/>
    </location>
</feature>
<evidence type="ECO:0000256" key="5">
    <source>
        <dbReference type="ARBA" id="ARBA00022763"/>
    </source>
</evidence>
<dbReference type="PANTHER" id="PTHR47642">
    <property type="entry name" value="ATP-DEPENDENT DNA HELICASE"/>
    <property type="match status" value="1"/>
</dbReference>
<comment type="cofactor">
    <cofactor evidence="1 16">
        <name>Mg(2+)</name>
        <dbReference type="ChEBI" id="CHEBI:18420"/>
    </cofactor>
</comment>
<dbReference type="Pfam" id="PF05970">
    <property type="entry name" value="PIF1"/>
    <property type="match status" value="1"/>
</dbReference>
<evidence type="ECO:0000256" key="13">
    <source>
        <dbReference type="ARBA" id="ARBA00023235"/>
    </source>
</evidence>
<keyword evidence="9 16" id="KW-0238">DNA-binding</keyword>